<feature type="transmembrane region" description="Helical" evidence="19">
    <location>
        <begin position="435"/>
        <end position="458"/>
    </location>
</feature>
<dbReference type="Proteomes" id="UP000030711">
    <property type="component" value="Unassembled WGS sequence"/>
</dbReference>
<comment type="subcellular location">
    <subcellularLocation>
        <location evidence="1">Membrane</location>
        <topology evidence="1">Single-pass type I membrane protein</topology>
    </subcellularLocation>
</comment>
<dbReference type="PANTHER" id="PTHR47974:SF3">
    <property type="entry name" value="RECEPTOR-LIKE SERINE_THREONINE-PROTEIN KINASE"/>
    <property type="match status" value="1"/>
</dbReference>
<dbReference type="GO" id="GO:0004674">
    <property type="term" value="F:protein serine/threonine kinase activity"/>
    <property type="evidence" value="ECO:0007669"/>
    <property type="project" value="UniProtKB-KW"/>
</dbReference>
<dbReference type="EC" id="2.7.11.1" evidence="2"/>
<dbReference type="InterPro" id="IPR017441">
    <property type="entry name" value="Protein_kinase_ATP_BS"/>
</dbReference>
<evidence type="ECO:0000256" key="6">
    <source>
        <dbReference type="ARBA" id="ARBA00022692"/>
    </source>
</evidence>
<evidence type="ECO:0000256" key="18">
    <source>
        <dbReference type="PROSITE-ProRule" id="PRU10141"/>
    </source>
</evidence>
<keyword evidence="6 19" id="KW-0812">Transmembrane</keyword>
<evidence type="ECO:0000256" key="1">
    <source>
        <dbReference type="ARBA" id="ARBA00004479"/>
    </source>
</evidence>
<evidence type="ECO:0000313" key="22">
    <source>
        <dbReference type="EMBL" id="KAK2632436.1"/>
    </source>
</evidence>
<dbReference type="CDD" id="cd00028">
    <property type="entry name" value="B_lectin"/>
    <property type="match status" value="1"/>
</dbReference>
<evidence type="ECO:0000256" key="3">
    <source>
        <dbReference type="ARBA" id="ARBA00022527"/>
    </source>
</evidence>
<dbReference type="PROSITE" id="PS00107">
    <property type="entry name" value="PROTEIN_KINASE_ATP"/>
    <property type="match status" value="1"/>
</dbReference>
<keyword evidence="10 18" id="KW-0067">ATP-binding</keyword>
<reference evidence="22" key="3">
    <citation type="submission" date="2023-04" db="EMBL/GenBank/DDBJ databases">
        <title>WGS assembly of Eucalyptus grandis.</title>
        <authorList>
            <person name="Myburg A."/>
            <person name="Grattapaglia D."/>
            <person name="Tuskan G."/>
            <person name="Hellsten U."/>
            <person name="Hayes R."/>
            <person name="Grimwood J."/>
            <person name="Jenkins J."/>
            <person name="Lindquist E."/>
            <person name="Tice H."/>
            <person name="Bauer D."/>
            <person name="Goodstein D."/>
            <person name="Dubchak I."/>
            <person name="Poliakov A."/>
            <person name="Mizrachi E."/>
            <person name="Kullan A."/>
            <person name="Hussey S."/>
            <person name="Pinard D."/>
            <person name="Van D."/>
            <person name="Singh P."/>
            <person name="Van J."/>
            <person name="Silva-Junior O."/>
            <person name="Togawa R."/>
            <person name="Pappas M."/>
            <person name="Faria D."/>
            <person name="Sansaloni C."/>
            <person name="Petroli C."/>
            <person name="Yang X."/>
            <person name="Ranjan P."/>
            <person name="Tschaplinski T."/>
            <person name="Ye C."/>
            <person name="Li T."/>
            <person name="Sterck L."/>
            <person name="Vanneste K."/>
            <person name="Murat F."/>
            <person name="Soler M."/>
            <person name="Clemente H."/>
            <person name="Saidi N."/>
            <person name="Cassan-Wang H."/>
            <person name="Dunand C."/>
            <person name="Hefer C."/>
            <person name="Bornberg-Bauer E."/>
            <person name="Kersting A."/>
            <person name="Vining K."/>
            <person name="Amarasinghe V."/>
            <person name="Ranik M."/>
            <person name="Naithani S."/>
            <person name="Elser J."/>
            <person name="Boyd A."/>
            <person name="Liston A."/>
            <person name="Spatafora J."/>
            <person name="Dharmwardhana P."/>
            <person name="Raja R."/>
            <person name="Sullivan C."/>
            <person name="Romanel E."/>
            <person name="Alves-Ferreira M."/>
            <person name="Kulheim C."/>
            <person name="Foley W."/>
            <person name="Carocha V."/>
            <person name="Paiva J."/>
            <person name="Kudrna D."/>
            <person name="Brommonschenkel S."/>
            <person name="Pasquali G."/>
            <person name="Byrne M."/>
            <person name="Rigault P."/>
            <person name="Tibbits J."/>
            <person name="Spokevicius A."/>
            <person name="Jones R."/>
            <person name="Steane D."/>
            <person name="Vaillancourt R."/>
            <person name="Potts B."/>
            <person name="Joubert F."/>
            <person name="Barry K."/>
            <person name="Pappas G."/>
            <person name="Strauss S."/>
            <person name="Jaiswal P."/>
            <person name="Grima-Pettenati J."/>
            <person name="Salse J."/>
            <person name="Van D."/>
            <person name="Rokhsar D."/>
            <person name="Schmutz J."/>
        </authorList>
    </citation>
    <scope>NUCLEOTIDE SEQUENCE</scope>
    <source>
        <tissue evidence="22">Leaf extractions</tissue>
    </source>
</reference>
<keyword evidence="24" id="KW-1185">Reference proteome</keyword>
<evidence type="ECO:0000256" key="4">
    <source>
        <dbReference type="ARBA" id="ARBA00022536"/>
    </source>
</evidence>
<dbReference type="InParanoid" id="A0A058ZSU3"/>
<keyword evidence="11 19" id="KW-1133">Transmembrane helix</keyword>
<dbReference type="Pfam" id="PF07714">
    <property type="entry name" value="PK_Tyr_Ser-Thr"/>
    <property type="match status" value="1"/>
</dbReference>
<name>A0A058ZSU3_EUCGR</name>
<dbReference type="SMART" id="SM00108">
    <property type="entry name" value="B_lectin"/>
    <property type="match status" value="1"/>
</dbReference>
<evidence type="ECO:0000256" key="2">
    <source>
        <dbReference type="ARBA" id="ARBA00012513"/>
    </source>
</evidence>
<dbReference type="PANTHER" id="PTHR47974">
    <property type="entry name" value="OS07G0415500 PROTEIN"/>
    <property type="match status" value="1"/>
</dbReference>
<dbReference type="InterPro" id="IPR000719">
    <property type="entry name" value="Prot_kinase_dom"/>
</dbReference>
<evidence type="ECO:0000256" key="15">
    <source>
        <dbReference type="ARBA" id="ARBA00023180"/>
    </source>
</evidence>
<dbReference type="GO" id="GO:0005524">
    <property type="term" value="F:ATP binding"/>
    <property type="evidence" value="ECO:0007669"/>
    <property type="project" value="UniProtKB-UniRule"/>
</dbReference>
<dbReference type="GO" id="GO:0048544">
    <property type="term" value="P:recognition of pollen"/>
    <property type="evidence" value="ECO:0007669"/>
    <property type="project" value="InterPro"/>
</dbReference>
<evidence type="ECO:0000256" key="19">
    <source>
        <dbReference type="SAM" id="Phobius"/>
    </source>
</evidence>
<dbReference type="Gene3D" id="3.30.200.20">
    <property type="entry name" value="Phosphorylase Kinase, domain 1"/>
    <property type="match status" value="1"/>
</dbReference>
<keyword evidence="15" id="KW-0325">Glycoprotein</keyword>
<sequence>GDSLSVDNPDDILISKSGVFSAGFYPVGKNAYCFAIWFSHPPCSGQNCTVVWMANRNEPVNGRYSKLSIKKNGDLVLTDDRHAVVWAIDTASLSRSKTPVHQLQLLDSGNLVLRDREGNVPLWQSFNYPTDVLLPGQNLTWNTPLVSSQSNGNFSSGYYKLYFDNDNVLRLLFDGPLISSVYWPDPAYVSWEVGRTNNNDSRVAVLDSMGNFTSSDDLTFLTSDFGKKTQRMLKVDHDGNVRVYSREKDGKWVVTWQGLSESCTVHGICGPNSVCRYSPREGRSCSCLPGYVWNNDTDWTQGCAPKFESFCNPGSDAHVDFLRLPHHDFYGYDTDYTPNTTLASCKKMCADLCNCKGFQYKFNGEKGSFDCFPKIQLLNGYISFSFIGSTYLKLPKANLSSYQIPTKGFDPLPCPPKAQEVVTYLKGHQNSTLEILLIFATALAGVEIVVVFLTWSFLVRTDPDKRGGYAKGYRLAGTGFTRFTYAELKKATRNFNKEIGRGSGGIVYKGVLPDHGEAAVKLLNEENQGEDEFLTEVRTIGNLNHMNLIAMWGYCVEG</sequence>
<dbReference type="GO" id="GO:0016020">
    <property type="term" value="C:membrane"/>
    <property type="evidence" value="ECO:0007669"/>
    <property type="project" value="UniProtKB-SubCell"/>
</dbReference>
<dbReference type="CDD" id="cd01098">
    <property type="entry name" value="PAN_AP_plant"/>
    <property type="match status" value="1"/>
</dbReference>
<dbReference type="PROSITE" id="PS50011">
    <property type="entry name" value="PROTEIN_KINASE_DOM"/>
    <property type="match status" value="1"/>
</dbReference>
<feature type="non-terminal residue" evidence="23">
    <location>
        <position position="558"/>
    </location>
</feature>
<keyword evidence="4" id="KW-0245">EGF-like domain</keyword>
<feature type="non-terminal residue" evidence="23">
    <location>
        <position position="1"/>
    </location>
</feature>
<dbReference type="Pfam" id="PF01453">
    <property type="entry name" value="B_lectin"/>
    <property type="match status" value="1"/>
</dbReference>
<dbReference type="InterPro" id="IPR001480">
    <property type="entry name" value="Bulb-type_lectin_dom"/>
</dbReference>
<dbReference type="eggNOG" id="ENOG502QRH4">
    <property type="taxonomic scope" value="Eukaryota"/>
</dbReference>
<dbReference type="AlphaFoldDB" id="A0A058ZSU3"/>
<dbReference type="InterPro" id="IPR000858">
    <property type="entry name" value="S_locus_glycoprot_dom"/>
</dbReference>
<evidence type="ECO:0000256" key="7">
    <source>
        <dbReference type="ARBA" id="ARBA00022729"/>
    </source>
</evidence>
<dbReference type="SUPFAM" id="SSF56112">
    <property type="entry name" value="Protein kinase-like (PK-like)"/>
    <property type="match status" value="1"/>
</dbReference>
<dbReference type="InterPro" id="IPR001245">
    <property type="entry name" value="Ser-Thr/Tyr_kinase_cat_dom"/>
</dbReference>
<proteinExistence type="predicted"/>
<keyword evidence="3" id="KW-0723">Serine/threonine-protein kinase</keyword>
<keyword evidence="14" id="KW-0675">Receptor</keyword>
<evidence type="ECO:0000256" key="12">
    <source>
        <dbReference type="ARBA" id="ARBA00023136"/>
    </source>
</evidence>
<keyword evidence="5" id="KW-0808">Transferase</keyword>
<evidence type="ECO:0000256" key="14">
    <source>
        <dbReference type="ARBA" id="ARBA00023170"/>
    </source>
</evidence>
<evidence type="ECO:0000256" key="10">
    <source>
        <dbReference type="ARBA" id="ARBA00022840"/>
    </source>
</evidence>
<dbReference type="STRING" id="71139.A0A058ZSU3"/>
<dbReference type="InterPro" id="IPR036426">
    <property type="entry name" value="Bulb-type_lectin_dom_sf"/>
</dbReference>
<accession>A0A058ZSU3</accession>
<evidence type="ECO:0000256" key="8">
    <source>
        <dbReference type="ARBA" id="ARBA00022741"/>
    </source>
</evidence>
<evidence type="ECO:0000259" key="21">
    <source>
        <dbReference type="PROSITE" id="PS50927"/>
    </source>
</evidence>
<feature type="domain" description="Protein kinase" evidence="20">
    <location>
        <begin position="493"/>
        <end position="558"/>
    </location>
</feature>
<keyword evidence="12 19" id="KW-0472">Membrane</keyword>
<feature type="domain" description="Bulb-type lectin" evidence="21">
    <location>
        <begin position="1"/>
        <end position="126"/>
    </location>
</feature>
<gene>
    <name evidence="23" type="ORF">EUGRSUZ_L01556</name>
</gene>
<dbReference type="Pfam" id="PF00954">
    <property type="entry name" value="S_locus_glycop"/>
    <property type="match status" value="1"/>
</dbReference>
<evidence type="ECO:0000256" key="13">
    <source>
        <dbReference type="ARBA" id="ARBA00023157"/>
    </source>
</evidence>
<comment type="catalytic activity">
    <reaction evidence="17">
        <text>L-seryl-[protein] + ATP = O-phospho-L-seryl-[protein] + ADP + H(+)</text>
        <dbReference type="Rhea" id="RHEA:17989"/>
        <dbReference type="Rhea" id="RHEA-COMP:9863"/>
        <dbReference type="Rhea" id="RHEA-COMP:11604"/>
        <dbReference type="ChEBI" id="CHEBI:15378"/>
        <dbReference type="ChEBI" id="CHEBI:29999"/>
        <dbReference type="ChEBI" id="CHEBI:30616"/>
        <dbReference type="ChEBI" id="CHEBI:83421"/>
        <dbReference type="ChEBI" id="CHEBI:456216"/>
        <dbReference type="EC" id="2.7.11.1"/>
    </reaction>
</comment>
<dbReference type="OMA" id="DYCKSIC"/>
<keyword evidence="13" id="KW-1015">Disulfide bond</keyword>
<dbReference type="Gramene" id="KCW44867">
    <property type="protein sequence ID" value="KCW44867"/>
    <property type="gene ID" value="EUGRSUZ_L01556"/>
</dbReference>
<keyword evidence="7" id="KW-0732">Signal</keyword>
<evidence type="ECO:0000256" key="5">
    <source>
        <dbReference type="ARBA" id="ARBA00022679"/>
    </source>
</evidence>
<keyword evidence="9" id="KW-0418">Kinase</keyword>
<protein>
    <recommendedName>
        <fullName evidence="2">non-specific serine/threonine protein kinase</fullName>
        <ecNumber evidence="2">2.7.11.1</ecNumber>
    </recommendedName>
</protein>
<evidence type="ECO:0000313" key="24">
    <source>
        <dbReference type="Proteomes" id="UP000030711"/>
    </source>
</evidence>
<dbReference type="EMBL" id="KK199011">
    <property type="protein sequence ID" value="KCW44867.1"/>
    <property type="molecule type" value="Genomic_DNA"/>
</dbReference>
<keyword evidence="8 18" id="KW-0547">Nucleotide-binding</keyword>
<feature type="binding site" evidence="18">
    <location>
        <position position="521"/>
    </location>
    <ligand>
        <name>ATP</name>
        <dbReference type="ChEBI" id="CHEBI:30616"/>
    </ligand>
</feature>
<reference evidence="23" key="1">
    <citation type="submission" date="2013-07" db="EMBL/GenBank/DDBJ databases">
        <title>The genome of Eucalyptus grandis.</title>
        <authorList>
            <person name="Schmutz J."/>
            <person name="Hayes R."/>
            <person name="Myburg A."/>
            <person name="Tuskan G."/>
            <person name="Grattapaglia D."/>
            <person name="Rokhsar D.S."/>
        </authorList>
    </citation>
    <scope>NUCLEOTIDE SEQUENCE</scope>
    <source>
        <tissue evidence="23">Leaf extractions</tissue>
    </source>
</reference>
<dbReference type="EMBL" id="MU848495">
    <property type="protein sequence ID" value="KAK2632436.1"/>
    <property type="molecule type" value="Genomic_DNA"/>
</dbReference>
<evidence type="ECO:0000256" key="11">
    <source>
        <dbReference type="ARBA" id="ARBA00022989"/>
    </source>
</evidence>
<dbReference type="Gene3D" id="2.90.10.10">
    <property type="entry name" value="Bulb-type lectin domain"/>
    <property type="match status" value="2"/>
</dbReference>
<evidence type="ECO:0000313" key="23">
    <source>
        <dbReference type="EMBL" id="KCW44867.1"/>
    </source>
</evidence>
<reference evidence="22" key="4">
    <citation type="submission" date="2023-07" db="EMBL/GenBank/DDBJ databases">
        <authorList>
            <person name="Myburg A.A."/>
            <person name="Grattapaglia D."/>
            <person name="Tuskan G.A."/>
            <person name="Hellsten U."/>
            <person name="Hayes R.D."/>
            <person name="Grimwood J."/>
            <person name="Jenkins J."/>
            <person name="Lindquist E."/>
            <person name="Tice H."/>
            <person name="Bauer D."/>
            <person name="Goodstein D.M."/>
            <person name="Dubchak I."/>
            <person name="Poliakov A."/>
            <person name="Mizrachi E."/>
            <person name="Kullan A.R."/>
            <person name="Hussey S.G."/>
            <person name="Pinard D."/>
            <person name="Van D.M."/>
            <person name="Singh P."/>
            <person name="Van J.I."/>
            <person name="Silva-Junior O.B."/>
            <person name="Togawa R.C."/>
            <person name="Pappas M.R."/>
            <person name="Faria D.A."/>
            <person name="Sansaloni C.P."/>
            <person name="Petroli C.D."/>
            <person name="Yang X."/>
            <person name="Ranjan P."/>
            <person name="Tschaplinski T.J."/>
            <person name="Ye C.Y."/>
            <person name="Li T."/>
            <person name="Sterck L."/>
            <person name="Vanneste K."/>
            <person name="Murat F."/>
            <person name="Soler M."/>
            <person name="Clemente H.S."/>
            <person name="Saidi N."/>
            <person name="Cassan-Wang H."/>
            <person name="Dunand C."/>
            <person name="Hefer C.A."/>
            <person name="Bornberg-Bauer E."/>
            <person name="Kersting A.R."/>
            <person name="Vining K."/>
            <person name="Amarasinghe V."/>
            <person name="Ranik M."/>
            <person name="Naithani S."/>
            <person name="Elser J."/>
            <person name="Boyd A.E."/>
            <person name="Liston A."/>
            <person name="Spatafora J.W."/>
            <person name="Dharmwardhana P."/>
            <person name="Raja R."/>
            <person name="Sullivan C."/>
            <person name="Romanel E."/>
            <person name="Alves-Ferreira M."/>
            <person name="Kulheim C."/>
            <person name="Foley W."/>
            <person name="Carocha V."/>
            <person name="Paiva J."/>
            <person name="Kudrna D."/>
            <person name="Brommonschenkel S.H."/>
            <person name="Pasquali G."/>
            <person name="Byrne M."/>
            <person name="Rigault P."/>
            <person name="Tibbits J."/>
            <person name="Spokevicius A."/>
            <person name="Jones R.C."/>
            <person name="Steane D.A."/>
            <person name="Vaillancourt R.E."/>
            <person name="Potts B.M."/>
            <person name="Joubert F."/>
            <person name="Barry K."/>
            <person name="Pappas G.J."/>
            <person name="Strauss S.H."/>
            <person name="Jaiswal P."/>
            <person name="Grima-Pettenati J."/>
            <person name="Salse J."/>
            <person name="Van D.P."/>
            <person name="Rokhsar D.S."/>
            <person name="Schmutz J."/>
        </authorList>
    </citation>
    <scope>NUCLEOTIDE SEQUENCE</scope>
    <source>
        <tissue evidence="22">Leaf extractions</tissue>
    </source>
</reference>
<evidence type="ECO:0000259" key="20">
    <source>
        <dbReference type="PROSITE" id="PS50011"/>
    </source>
</evidence>
<dbReference type="PROSITE" id="PS50927">
    <property type="entry name" value="BULB_LECTIN"/>
    <property type="match status" value="1"/>
</dbReference>
<dbReference type="SUPFAM" id="SSF51110">
    <property type="entry name" value="alpha-D-mannose-specific plant lectins"/>
    <property type="match status" value="1"/>
</dbReference>
<dbReference type="InterPro" id="IPR011009">
    <property type="entry name" value="Kinase-like_dom_sf"/>
</dbReference>
<evidence type="ECO:0000256" key="17">
    <source>
        <dbReference type="ARBA" id="ARBA00048679"/>
    </source>
</evidence>
<organism evidence="23">
    <name type="scientific">Eucalyptus grandis</name>
    <name type="common">Flooded gum</name>
    <dbReference type="NCBI Taxonomy" id="71139"/>
    <lineage>
        <taxon>Eukaryota</taxon>
        <taxon>Viridiplantae</taxon>
        <taxon>Streptophyta</taxon>
        <taxon>Embryophyta</taxon>
        <taxon>Tracheophyta</taxon>
        <taxon>Spermatophyta</taxon>
        <taxon>Magnoliopsida</taxon>
        <taxon>eudicotyledons</taxon>
        <taxon>Gunneridae</taxon>
        <taxon>Pentapetalae</taxon>
        <taxon>rosids</taxon>
        <taxon>malvids</taxon>
        <taxon>Myrtales</taxon>
        <taxon>Myrtaceae</taxon>
        <taxon>Myrtoideae</taxon>
        <taxon>Eucalypteae</taxon>
        <taxon>Eucalyptus</taxon>
    </lineage>
</organism>
<comment type="catalytic activity">
    <reaction evidence="16">
        <text>L-threonyl-[protein] + ATP = O-phospho-L-threonyl-[protein] + ADP + H(+)</text>
        <dbReference type="Rhea" id="RHEA:46608"/>
        <dbReference type="Rhea" id="RHEA-COMP:11060"/>
        <dbReference type="Rhea" id="RHEA-COMP:11605"/>
        <dbReference type="ChEBI" id="CHEBI:15378"/>
        <dbReference type="ChEBI" id="CHEBI:30013"/>
        <dbReference type="ChEBI" id="CHEBI:30616"/>
        <dbReference type="ChEBI" id="CHEBI:61977"/>
        <dbReference type="ChEBI" id="CHEBI:456216"/>
        <dbReference type="EC" id="2.7.11.1"/>
    </reaction>
</comment>
<dbReference type="FunFam" id="3.30.200.20:FF:000059">
    <property type="entry name" value="S-receptor-like serine/threonine-protein kinase"/>
    <property type="match status" value="1"/>
</dbReference>
<evidence type="ECO:0000256" key="9">
    <source>
        <dbReference type="ARBA" id="ARBA00022777"/>
    </source>
</evidence>
<evidence type="ECO:0000256" key="16">
    <source>
        <dbReference type="ARBA" id="ARBA00047899"/>
    </source>
</evidence>
<reference evidence="22" key="2">
    <citation type="journal article" date="2014" name="Nature">
        <title>The genome of Eucalyptus grandis.</title>
        <authorList>
            <person name="Myburg A.A."/>
            <person name="Grattapaglia D."/>
            <person name="Tuskan G.A."/>
            <person name="Hellsten U."/>
            <person name="Hayes R.D."/>
            <person name="Grimwood J."/>
            <person name="Jenkins J."/>
            <person name="Lindquist E."/>
            <person name="Tice H."/>
            <person name="Bauer D."/>
            <person name="Goodstein D.M."/>
            <person name="Dubchak I."/>
            <person name="Poliakov A."/>
            <person name="Mizrachi E."/>
            <person name="Kullan A.R."/>
            <person name="Hussey S.G."/>
            <person name="Pinard D."/>
            <person name="van der Merwe K."/>
            <person name="Singh P."/>
            <person name="van Jaarsveld I."/>
            <person name="Silva-Junior O.B."/>
            <person name="Togawa R.C."/>
            <person name="Pappas M.R."/>
            <person name="Faria D.A."/>
            <person name="Sansaloni C.P."/>
            <person name="Petroli C.D."/>
            <person name="Yang X."/>
            <person name="Ranjan P."/>
            <person name="Tschaplinski T.J."/>
            <person name="Ye C.Y."/>
            <person name="Li T."/>
            <person name="Sterck L."/>
            <person name="Vanneste K."/>
            <person name="Murat F."/>
            <person name="Soler M."/>
            <person name="Clemente H.S."/>
            <person name="Saidi N."/>
            <person name="Cassan-Wang H."/>
            <person name="Dunand C."/>
            <person name="Hefer C.A."/>
            <person name="Bornberg-Bauer E."/>
            <person name="Kersting A.R."/>
            <person name="Vining K."/>
            <person name="Amarasinghe V."/>
            <person name="Ranik M."/>
            <person name="Naithani S."/>
            <person name="Elser J."/>
            <person name="Boyd A.E."/>
            <person name="Liston A."/>
            <person name="Spatafora J.W."/>
            <person name="Dharmwardhana P."/>
            <person name="Raja R."/>
            <person name="Sullivan C."/>
            <person name="Romanel E."/>
            <person name="Alves-Ferreira M."/>
            <person name="Kulheim C."/>
            <person name="Foley W."/>
            <person name="Carocha V."/>
            <person name="Paiva J."/>
            <person name="Kudrna D."/>
            <person name="Brommonschenkel S.H."/>
            <person name="Pasquali G."/>
            <person name="Byrne M."/>
            <person name="Rigault P."/>
            <person name="Tibbits J."/>
            <person name="Spokevicius A."/>
            <person name="Jones R.C."/>
            <person name="Steane D.A."/>
            <person name="Vaillancourt R.E."/>
            <person name="Potts B.M."/>
            <person name="Joubert F."/>
            <person name="Barry K."/>
            <person name="Pappas G.J."/>
            <person name="Strauss S.H."/>
            <person name="Jaiswal P."/>
            <person name="Grima-Pettenati J."/>
            <person name="Salse J."/>
            <person name="Van de Peer Y."/>
            <person name="Rokhsar D.S."/>
            <person name="Schmutz J."/>
        </authorList>
    </citation>
    <scope>NUCLEOTIDE SEQUENCE</scope>
    <source>
        <tissue evidence="22">Leaf extractions</tissue>
    </source>
</reference>